<name>A0A841GJQ9_9BACT</name>
<sequence length="155" mass="17139">MHPNAALIERFYAAFAARDAAGMTACYHPEIVFSDPVFGELRGERAGAMWAMLCGRATDLDVRVSGIDAGDRTGRAHWDARYTFTQTGRAVLNQVDATFEFRDGLINRHADSFSFWTWARQALGPTGLLLGWAPPLRAKVSATALRGLEKYMAEQ</sequence>
<organism evidence="2 3">
    <name type="scientific">Longimicrobium terrae</name>
    <dbReference type="NCBI Taxonomy" id="1639882"/>
    <lineage>
        <taxon>Bacteria</taxon>
        <taxon>Pseudomonadati</taxon>
        <taxon>Gemmatimonadota</taxon>
        <taxon>Longimicrobiia</taxon>
        <taxon>Longimicrobiales</taxon>
        <taxon>Longimicrobiaceae</taxon>
        <taxon>Longimicrobium</taxon>
    </lineage>
</organism>
<keyword evidence="2" id="KW-0413">Isomerase</keyword>
<gene>
    <name evidence="2" type="ORF">HNQ61_000552</name>
</gene>
<dbReference type="Pfam" id="PF12680">
    <property type="entry name" value="SnoaL_2"/>
    <property type="match status" value="1"/>
</dbReference>
<dbReference type="InterPro" id="IPR037401">
    <property type="entry name" value="SnoaL-like"/>
</dbReference>
<evidence type="ECO:0000259" key="1">
    <source>
        <dbReference type="Pfam" id="PF12680"/>
    </source>
</evidence>
<keyword evidence="3" id="KW-1185">Reference proteome</keyword>
<dbReference type="Proteomes" id="UP000582837">
    <property type="component" value="Unassembled WGS sequence"/>
</dbReference>
<feature type="domain" description="SnoaL-like" evidence="1">
    <location>
        <begin position="8"/>
        <end position="109"/>
    </location>
</feature>
<dbReference type="EMBL" id="JACHIA010000001">
    <property type="protein sequence ID" value="MBB6068941.1"/>
    <property type="molecule type" value="Genomic_DNA"/>
</dbReference>
<dbReference type="GO" id="GO:0016853">
    <property type="term" value="F:isomerase activity"/>
    <property type="evidence" value="ECO:0007669"/>
    <property type="project" value="UniProtKB-KW"/>
</dbReference>
<reference evidence="2 3" key="1">
    <citation type="submission" date="2020-08" db="EMBL/GenBank/DDBJ databases">
        <title>Genomic Encyclopedia of Type Strains, Phase IV (KMG-IV): sequencing the most valuable type-strain genomes for metagenomic binning, comparative biology and taxonomic classification.</title>
        <authorList>
            <person name="Goeker M."/>
        </authorList>
    </citation>
    <scope>NUCLEOTIDE SEQUENCE [LARGE SCALE GENOMIC DNA]</scope>
    <source>
        <strain evidence="2 3">DSM 29007</strain>
    </source>
</reference>
<dbReference type="AlphaFoldDB" id="A0A841GJQ9"/>
<dbReference type="InterPro" id="IPR032710">
    <property type="entry name" value="NTF2-like_dom_sf"/>
</dbReference>
<proteinExistence type="predicted"/>
<protein>
    <submittedName>
        <fullName evidence="2">Ketosteroid isomerase-like protein</fullName>
    </submittedName>
</protein>
<evidence type="ECO:0000313" key="3">
    <source>
        <dbReference type="Proteomes" id="UP000582837"/>
    </source>
</evidence>
<evidence type="ECO:0000313" key="2">
    <source>
        <dbReference type="EMBL" id="MBB6068941.1"/>
    </source>
</evidence>
<accession>A0A841GJQ9</accession>
<dbReference type="RefSeq" id="WP_170031477.1">
    <property type="nucleotide sequence ID" value="NZ_JABDTL010000001.1"/>
</dbReference>
<comment type="caution">
    <text evidence="2">The sequence shown here is derived from an EMBL/GenBank/DDBJ whole genome shotgun (WGS) entry which is preliminary data.</text>
</comment>
<dbReference type="Gene3D" id="3.10.450.50">
    <property type="match status" value="1"/>
</dbReference>
<dbReference type="SUPFAM" id="SSF54427">
    <property type="entry name" value="NTF2-like"/>
    <property type="match status" value="1"/>
</dbReference>